<keyword evidence="4" id="KW-1185">Reference proteome</keyword>
<protein>
    <submittedName>
        <fullName evidence="2 3">Uncharacterized protein</fullName>
    </submittedName>
</protein>
<keyword evidence="1" id="KW-1133">Transmembrane helix</keyword>
<organism evidence="2">
    <name type="scientific">Capitella teleta</name>
    <name type="common">Polychaete worm</name>
    <dbReference type="NCBI Taxonomy" id="283909"/>
    <lineage>
        <taxon>Eukaryota</taxon>
        <taxon>Metazoa</taxon>
        <taxon>Spiralia</taxon>
        <taxon>Lophotrochozoa</taxon>
        <taxon>Annelida</taxon>
        <taxon>Polychaeta</taxon>
        <taxon>Sedentaria</taxon>
        <taxon>Scolecida</taxon>
        <taxon>Capitellidae</taxon>
        <taxon>Capitella</taxon>
    </lineage>
</organism>
<dbReference type="AlphaFoldDB" id="R7U6C9"/>
<evidence type="ECO:0000313" key="3">
    <source>
        <dbReference type="EnsemblMetazoa" id="CapteP202439"/>
    </source>
</evidence>
<dbReference type="HOGENOM" id="CLU_1751434_0_0_1"/>
<reference evidence="2 4" key="2">
    <citation type="journal article" date="2013" name="Nature">
        <title>Insights into bilaterian evolution from three spiralian genomes.</title>
        <authorList>
            <person name="Simakov O."/>
            <person name="Marletaz F."/>
            <person name="Cho S.J."/>
            <person name="Edsinger-Gonzales E."/>
            <person name="Havlak P."/>
            <person name="Hellsten U."/>
            <person name="Kuo D.H."/>
            <person name="Larsson T."/>
            <person name="Lv J."/>
            <person name="Arendt D."/>
            <person name="Savage R."/>
            <person name="Osoegawa K."/>
            <person name="de Jong P."/>
            <person name="Grimwood J."/>
            <person name="Chapman J.A."/>
            <person name="Shapiro H."/>
            <person name="Aerts A."/>
            <person name="Otillar R.P."/>
            <person name="Terry A.Y."/>
            <person name="Boore J.L."/>
            <person name="Grigoriev I.V."/>
            <person name="Lindberg D.R."/>
            <person name="Seaver E.C."/>
            <person name="Weisblat D.A."/>
            <person name="Putnam N.H."/>
            <person name="Rokhsar D.S."/>
        </authorList>
    </citation>
    <scope>NUCLEOTIDE SEQUENCE</scope>
    <source>
        <strain evidence="2 4">I ESC-2004</strain>
    </source>
</reference>
<feature type="transmembrane region" description="Helical" evidence="1">
    <location>
        <begin position="47"/>
        <end position="80"/>
    </location>
</feature>
<proteinExistence type="predicted"/>
<accession>R7U6C9</accession>
<evidence type="ECO:0000256" key="1">
    <source>
        <dbReference type="SAM" id="Phobius"/>
    </source>
</evidence>
<keyword evidence="1" id="KW-0812">Transmembrane</keyword>
<dbReference type="EMBL" id="KB307090">
    <property type="protein sequence ID" value="ELT99236.1"/>
    <property type="molecule type" value="Genomic_DNA"/>
</dbReference>
<dbReference type="Proteomes" id="UP000014760">
    <property type="component" value="Unassembled WGS sequence"/>
</dbReference>
<gene>
    <name evidence="2" type="ORF">CAPTEDRAFT_202439</name>
</gene>
<evidence type="ECO:0000313" key="2">
    <source>
        <dbReference type="EMBL" id="ELT99236.1"/>
    </source>
</evidence>
<evidence type="ECO:0000313" key="4">
    <source>
        <dbReference type="Proteomes" id="UP000014760"/>
    </source>
</evidence>
<sequence length="149" mass="16316">MVLSNQNILLLLGWTQVVCGALVFALQGVSGHFVHRYGEYFLTYNNWAGLTVFLTLVTCVTSAAFAALVICFGFIGLYWCGQGDLHYPEGHFDIKICTTVHSLEATIGAIEILAATLTVFSYGLKGCTNPLKDKEDSIEQMSSPQSKRN</sequence>
<reference evidence="3" key="3">
    <citation type="submission" date="2015-06" db="UniProtKB">
        <authorList>
            <consortium name="EnsemblMetazoa"/>
        </authorList>
    </citation>
    <scope>IDENTIFICATION</scope>
</reference>
<dbReference type="EMBL" id="AMQN01010128">
    <property type="status" value="NOT_ANNOTATED_CDS"/>
    <property type="molecule type" value="Genomic_DNA"/>
</dbReference>
<reference evidence="4" key="1">
    <citation type="submission" date="2012-12" db="EMBL/GenBank/DDBJ databases">
        <authorList>
            <person name="Hellsten U."/>
            <person name="Grimwood J."/>
            <person name="Chapman J.A."/>
            <person name="Shapiro H."/>
            <person name="Aerts A."/>
            <person name="Otillar R.P."/>
            <person name="Terry A.Y."/>
            <person name="Boore J.L."/>
            <person name="Simakov O."/>
            <person name="Marletaz F."/>
            <person name="Cho S.-J."/>
            <person name="Edsinger-Gonzales E."/>
            <person name="Havlak P."/>
            <person name="Kuo D.-H."/>
            <person name="Larsson T."/>
            <person name="Lv J."/>
            <person name="Arendt D."/>
            <person name="Savage R."/>
            <person name="Osoegawa K."/>
            <person name="de Jong P."/>
            <person name="Lindberg D.R."/>
            <person name="Seaver E.C."/>
            <person name="Weisblat D.A."/>
            <person name="Putnam N.H."/>
            <person name="Grigoriev I.V."/>
            <person name="Rokhsar D.S."/>
        </authorList>
    </citation>
    <scope>NUCLEOTIDE SEQUENCE</scope>
    <source>
        <strain evidence="4">I ESC-2004</strain>
    </source>
</reference>
<dbReference type="EnsemblMetazoa" id="CapteT202439">
    <property type="protein sequence ID" value="CapteP202439"/>
    <property type="gene ID" value="CapteG202439"/>
</dbReference>
<name>R7U6C9_CAPTE</name>
<keyword evidence="1" id="KW-0472">Membrane</keyword>